<dbReference type="PANTHER" id="PTHR23282">
    <property type="entry name" value="APICAL ENDOSOMAL GLYCOPROTEIN PRECURSOR"/>
    <property type="match status" value="1"/>
</dbReference>
<dbReference type="InterPro" id="IPR013320">
    <property type="entry name" value="ConA-like_dom_sf"/>
</dbReference>
<dbReference type="InterPro" id="IPR007110">
    <property type="entry name" value="Ig-like_dom"/>
</dbReference>
<dbReference type="OrthoDB" id="6107927at2759"/>
<reference evidence="5 7" key="2">
    <citation type="journal article" date="2013" name="Nature">
        <title>Insights into bilaterian evolution from three spiralian genomes.</title>
        <authorList>
            <person name="Simakov O."/>
            <person name="Marletaz F."/>
            <person name="Cho S.J."/>
            <person name="Edsinger-Gonzales E."/>
            <person name="Havlak P."/>
            <person name="Hellsten U."/>
            <person name="Kuo D.H."/>
            <person name="Larsson T."/>
            <person name="Lv J."/>
            <person name="Arendt D."/>
            <person name="Savage R."/>
            <person name="Osoegawa K."/>
            <person name="de Jong P."/>
            <person name="Grimwood J."/>
            <person name="Chapman J.A."/>
            <person name="Shapiro H."/>
            <person name="Aerts A."/>
            <person name="Otillar R.P."/>
            <person name="Terry A.Y."/>
            <person name="Boore J.L."/>
            <person name="Grigoriev I.V."/>
            <person name="Lindberg D.R."/>
            <person name="Seaver E.C."/>
            <person name="Weisblat D.A."/>
            <person name="Putnam N.H."/>
            <person name="Rokhsar D.S."/>
        </authorList>
    </citation>
    <scope>NUCLEOTIDE SEQUENCE</scope>
    <source>
        <strain evidence="5 7">I ESC-2004</strain>
    </source>
</reference>
<dbReference type="EMBL" id="KB308243">
    <property type="protein sequence ID" value="ELT98075.1"/>
    <property type="molecule type" value="Genomic_DNA"/>
</dbReference>
<dbReference type="PROSITE" id="PS50835">
    <property type="entry name" value="IG_LIKE"/>
    <property type="match status" value="1"/>
</dbReference>
<keyword evidence="7" id="KW-1185">Reference proteome</keyword>
<feature type="domain" description="MAM" evidence="3">
    <location>
        <begin position="213"/>
        <end position="368"/>
    </location>
</feature>
<feature type="chain" id="PRO_5008787658" description="MAM domain-containing protein" evidence="2">
    <location>
        <begin position="21"/>
        <end position="609"/>
    </location>
</feature>
<organism evidence="5">
    <name type="scientific">Capitella teleta</name>
    <name type="common">Polychaete worm</name>
    <dbReference type="NCBI Taxonomy" id="283909"/>
    <lineage>
        <taxon>Eukaryota</taxon>
        <taxon>Metazoa</taxon>
        <taxon>Spiralia</taxon>
        <taxon>Lophotrochozoa</taxon>
        <taxon>Annelida</taxon>
        <taxon>Polychaeta</taxon>
        <taxon>Sedentaria</taxon>
        <taxon>Scolecida</taxon>
        <taxon>Capitellidae</taxon>
        <taxon>Capitella</taxon>
    </lineage>
</organism>
<evidence type="ECO:0000259" key="3">
    <source>
        <dbReference type="PROSITE" id="PS50060"/>
    </source>
</evidence>
<evidence type="ECO:0000256" key="1">
    <source>
        <dbReference type="SAM" id="MobiDB-lite"/>
    </source>
</evidence>
<feature type="region of interest" description="Disordered" evidence="1">
    <location>
        <begin position="392"/>
        <end position="414"/>
    </location>
</feature>
<dbReference type="Proteomes" id="UP000014760">
    <property type="component" value="Unassembled WGS sequence"/>
</dbReference>
<accession>R7U4I1</accession>
<sequence length="609" mass="66601">MASYIFLAAITLASIQISTAQFQIKCTFETNNCPSLLQSVDDDYNFNYGSKGTPSEGTGPTSGADGSNNFVFLEASGKRVDSSARLSTGTLGFEGDVCVKFQYSMRGTAINKLSVLLVEDGKNDVTLWSKTGSQGNDWVSVQEDYSITSMNQMIVFEALVGATFSSDIALDNIEVFSGSCSSGPQAGTTPRSSGTTNSRGMSTTPSSGYPMIWRCDFDSDYNDTCKVAQMQNTMNWNWLRQSGSTPSSDTGPPSSYDGEYYFYVEASGTSLTPGSQTTPSGKLLCLKLDFYYFMYGSSLGILEVKAVGEDYDETVVTINGNKGEQWLKSSTEMDVPTNAITFQFIGTRGDGFRSDIAVDRIKVYDCSSERTQGGETTQSTFVTATGSAIPTEKATTANAGSGSSTTTAPNANANNVQVNPTYVSIDDGVPGSVVCKVMNTASLPYLWNGYKWYDPSGNLITTSNTRAIVDTVYHTPTATSGDFWTSTLYVDAVDYTQNGQYVCEVNYNNDVTRRTTLIDVKDKTQKFLKNFKEKYAKLAKNSKNQNAAKERWTLRFHLLRPDMTELDSMLQIIETIQMNKPEIMLDRIALPARKHARAKYHTLTTSHSS</sequence>
<dbReference type="PROSITE" id="PS50060">
    <property type="entry name" value="MAM_2"/>
    <property type="match status" value="2"/>
</dbReference>
<dbReference type="PANTHER" id="PTHR23282:SF101">
    <property type="entry name" value="MAM DOMAIN-CONTAINING PROTEIN"/>
    <property type="match status" value="1"/>
</dbReference>
<dbReference type="HOGENOM" id="CLU_448530_0_0_1"/>
<feature type="domain" description="Ig-like" evidence="4">
    <location>
        <begin position="409"/>
        <end position="519"/>
    </location>
</feature>
<feature type="domain" description="MAM" evidence="3">
    <location>
        <begin position="24"/>
        <end position="182"/>
    </location>
</feature>
<proteinExistence type="predicted"/>
<dbReference type="GO" id="GO:0016020">
    <property type="term" value="C:membrane"/>
    <property type="evidence" value="ECO:0007669"/>
    <property type="project" value="InterPro"/>
</dbReference>
<dbReference type="EnsemblMetazoa" id="CapteT223845">
    <property type="protein sequence ID" value="CapteP223845"/>
    <property type="gene ID" value="CapteG223845"/>
</dbReference>
<evidence type="ECO:0008006" key="8">
    <source>
        <dbReference type="Google" id="ProtNLM"/>
    </source>
</evidence>
<feature type="signal peptide" evidence="2">
    <location>
        <begin position="1"/>
        <end position="20"/>
    </location>
</feature>
<name>R7U4I1_CAPTE</name>
<reference evidence="7" key="1">
    <citation type="submission" date="2012-12" db="EMBL/GenBank/DDBJ databases">
        <authorList>
            <person name="Hellsten U."/>
            <person name="Grimwood J."/>
            <person name="Chapman J.A."/>
            <person name="Shapiro H."/>
            <person name="Aerts A."/>
            <person name="Otillar R.P."/>
            <person name="Terry A.Y."/>
            <person name="Boore J.L."/>
            <person name="Simakov O."/>
            <person name="Marletaz F."/>
            <person name="Cho S.-J."/>
            <person name="Edsinger-Gonzales E."/>
            <person name="Havlak P."/>
            <person name="Kuo D.-H."/>
            <person name="Larsson T."/>
            <person name="Lv J."/>
            <person name="Arendt D."/>
            <person name="Savage R."/>
            <person name="Osoegawa K."/>
            <person name="de Jong P."/>
            <person name="Lindberg D.R."/>
            <person name="Seaver E.C."/>
            <person name="Weisblat D.A."/>
            <person name="Putnam N.H."/>
            <person name="Grigoriev I.V."/>
            <person name="Rokhsar D.S."/>
        </authorList>
    </citation>
    <scope>NUCLEOTIDE SEQUENCE</scope>
    <source>
        <strain evidence="7">I ESC-2004</strain>
    </source>
</reference>
<dbReference type="AlphaFoldDB" id="R7U4I1"/>
<dbReference type="SMART" id="SM00137">
    <property type="entry name" value="MAM"/>
    <property type="match status" value="2"/>
</dbReference>
<feature type="compositionally biased region" description="Low complexity" evidence="1">
    <location>
        <begin position="394"/>
        <end position="414"/>
    </location>
</feature>
<evidence type="ECO:0000259" key="4">
    <source>
        <dbReference type="PROSITE" id="PS50835"/>
    </source>
</evidence>
<gene>
    <name evidence="5" type="ORF">CAPTEDRAFT_223845</name>
</gene>
<dbReference type="InterPro" id="IPR000998">
    <property type="entry name" value="MAM_dom"/>
</dbReference>
<feature type="region of interest" description="Disordered" evidence="1">
    <location>
        <begin position="180"/>
        <end position="205"/>
    </location>
</feature>
<dbReference type="SUPFAM" id="SSF49899">
    <property type="entry name" value="Concanavalin A-like lectins/glucanases"/>
    <property type="match status" value="2"/>
</dbReference>
<dbReference type="OMA" id="WGTENNI"/>
<reference evidence="6" key="3">
    <citation type="submission" date="2015-06" db="UniProtKB">
        <authorList>
            <consortium name="EnsemblMetazoa"/>
        </authorList>
    </citation>
    <scope>IDENTIFICATION</scope>
</reference>
<dbReference type="EMBL" id="AMQN01010610">
    <property type="status" value="NOT_ANNOTATED_CDS"/>
    <property type="molecule type" value="Genomic_DNA"/>
</dbReference>
<keyword evidence="2" id="KW-0732">Signal</keyword>
<evidence type="ECO:0000256" key="2">
    <source>
        <dbReference type="SAM" id="SignalP"/>
    </source>
</evidence>
<dbReference type="CDD" id="cd06263">
    <property type="entry name" value="MAM"/>
    <property type="match status" value="2"/>
</dbReference>
<evidence type="ECO:0000313" key="6">
    <source>
        <dbReference type="EnsemblMetazoa" id="CapteP223845"/>
    </source>
</evidence>
<dbReference type="InterPro" id="IPR051560">
    <property type="entry name" value="MAM_domain-containing"/>
</dbReference>
<dbReference type="Pfam" id="PF00629">
    <property type="entry name" value="MAM"/>
    <property type="match status" value="2"/>
</dbReference>
<protein>
    <recommendedName>
        <fullName evidence="8">MAM domain-containing protein</fullName>
    </recommendedName>
</protein>
<evidence type="ECO:0000313" key="7">
    <source>
        <dbReference type="Proteomes" id="UP000014760"/>
    </source>
</evidence>
<dbReference type="Gene3D" id="2.60.120.200">
    <property type="match status" value="2"/>
</dbReference>
<evidence type="ECO:0000313" key="5">
    <source>
        <dbReference type="EMBL" id="ELT98075.1"/>
    </source>
</evidence>